<keyword evidence="5 12" id="KW-0235">DNA replication</keyword>
<comment type="subunit">
    <text evidence="12">Monomer. Interacts with DnaB.</text>
</comment>
<evidence type="ECO:0000256" key="6">
    <source>
        <dbReference type="ARBA" id="ARBA00022723"/>
    </source>
</evidence>
<accession>A0A1G2QK14</accession>
<dbReference type="Pfam" id="PF13155">
    <property type="entry name" value="Toprim_2"/>
    <property type="match status" value="1"/>
</dbReference>
<proteinExistence type="inferred from homology"/>
<keyword evidence="6 12" id="KW-0479">Metal-binding</keyword>
<dbReference type="SMART" id="SM00493">
    <property type="entry name" value="TOPRIM"/>
    <property type="match status" value="1"/>
</dbReference>
<dbReference type="InterPro" id="IPR006295">
    <property type="entry name" value="DNA_primase_DnaG"/>
</dbReference>
<feature type="domain" description="Toprim" evidence="14">
    <location>
        <begin position="256"/>
        <end position="337"/>
    </location>
</feature>
<evidence type="ECO:0000256" key="2">
    <source>
        <dbReference type="ARBA" id="ARBA00022515"/>
    </source>
</evidence>
<keyword evidence="2 12" id="KW-0639">Primosome</keyword>
<keyword evidence="7 12" id="KW-0863">Zinc-finger</keyword>
<protein>
    <recommendedName>
        <fullName evidence="12">DNA primase</fullName>
        <ecNumber evidence="12">2.7.7.101</ecNumber>
    </recommendedName>
</protein>
<comment type="catalytic activity">
    <reaction evidence="12">
        <text>ssDNA + n NTP = ssDNA/pppN(pN)n-1 hybrid + (n-1) diphosphate.</text>
        <dbReference type="EC" id="2.7.7.101"/>
    </reaction>
</comment>
<dbReference type="InterPro" id="IPR030846">
    <property type="entry name" value="DnaG_bac"/>
</dbReference>
<dbReference type="InterPro" id="IPR006171">
    <property type="entry name" value="TOPRIM_dom"/>
</dbReference>
<dbReference type="Gene3D" id="3.90.580.10">
    <property type="entry name" value="Zinc finger, CHC2-type domain"/>
    <property type="match status" value="1"/>
</dbReference>
<dbReference type="PROSITE" id="PS50880">
    <property type="entry name" value="TOPRIM"/>
    <property type="match status" value="1"/>
</dbReference>
<gene>
    <name evidence="12" type="primary">dnaG</name>
    <name evidence="15" type="ORF">A2556_01945</name>
</gene>
<evidence type="ECO:0000256" key="11">
    <source>
        <dbReference type="ARBA" id="ARBA00023163"/>
    </source>
</evidence>
<dbReference type="NCBIfam" id="TIGR01391">
    <property type="entry name" value="dnaG"/>
    <property type="match status" value="1"/>
</dbReference>
<dbReference type="GO" id="GO:0003677">
    <property type="term" value="F:DNA binding"/>
    <property type="evidence" value="ECO:0007669"/>
    <property type="project" value="UniProtKB-KW"/>
</dbReference>
<dbReference type="AlphaFoldDB" id="A0A1G2QK14"/>
<evidence type="ECO:0000256" key="3">
    <source>
        <dbReference type="ARBA" id="ARBA00022679"/>
    </source>
</evidence>
<dbReference type="InterPro" id="IPR037068">
    <property type="entry name" value="DNA_primase_core_N_sf"/>
</dbReference>
<dbReference type="InterPro" id="IPR013264">
    <property type="entry name" value="DNAG_N"/>
</dbReference>
<dbReference type="PANTHER" id="PTHR30313:SF2">
    <property type="entry name" value="DNA PRIMASE"/>
    <property type="match status" value="1"/>
</dbReference>
<dbReference type="Pfam" id="PF08275">
    <property type="entry name" value="DNAG_N"/>
    <property type="match status" value="1"/>
</dbReference>
<evidence type="ECO:0000256" key="7">
    <source>
        <dbReference type="ARBA" id="ARBA00022771"/>
    </source>
</evidence>
<name>A0A1G2QK14_9BACT</name>
<keyword evidence="3 12" id="KW-0808">Transferase</keyword>
<keyword evidence="9" id="KW-0460">Magnesium</keyword>
<dbReference type="Proteomes" id="UP000177140">
    <property type="component" value="Unassembled WGS sequence"/>
</dbReference>
<dbReference type="InterPro" id="IPR034151">
    <property type="entry name" value="TOPRIM_DnaG_bac"/>
</dbReference>
<comment type="domain">
    <text evidence="12">Contains an N-terminal zinc-binding domain, a central core domain that contains the primase activity, and a C-terminal DnaB-binding domain.</text>
</comment>
<organism evidence="15 16">
    <name type="scientific">Candidatus Vogelbacteria bacterium RIFOXYD2_FULL_44_9</name>
    <dbReference type="NCBI Taxonomy" id="1802441"/>
    <lineage>
        <taxon>Bacteria</taxon>
        <taxon>Candidatus Vogeliibacteriota</taxon>
    </lineage>
</organism>
<dbReference type="Gene3D" id="3.90.980.10">
    <property type="entry name" value="DNA primase, catalytic core, N-terminal domain"/>
    <property type="match status" value="1"/>
</dbReference>
<keyword evidence="11 12" id="KW-0804">Transcription</keyword>
<dbReference type="GO" id="GO:0005737">
    <property type="term" value="C:cytoplasm"/>
    <property type="evidence" value="ECO:0007669"/>
    <property type="project" value="TreeGrafter"/>
</dbReference>
<keyword evidence="10 12" id="KW-0238">DNA-binding</keyword>
<comment type="caution">
    <text evidence="15">The sequence shown here is derived from an EMBL/GenBank/DDBJ whole genome shotgun (WGS) entry which is preliminary data.</text>
</comment>
<dbReference type="Gene3D" id="3.40.1360.10">
    <property type="match status" value="1"/>
</dbReference>
<evidence type="ECO:0000256" key="4">
    <source>
        <dbReference type="ARBA" id="ARBA00022695"/>
    </source>
</evidence>
<evidence type="ECO:0000256" key="10">
    <source>
        <dbReference type="ARBA" id="ARBA00023125"/>
    </source>
</evidence>
<reference evidence="15 16" key="1">
    <citation type="journal article" date="2016" name="Nat. Commun.">
        <title>Thousands of microbial genomes shed light on interconnected biogeochemical processes in an aquifer system.</title>
        <authorList>
            <person name="Anantharaman K."/>
            <person name="Brown C.T."/>
            <person name="Hug L.A."/>
            <person name="Sharon I."/>
            <person name="Castelle C.J."/>
            <person name="Probst A.J."/>
            <person name="Thomas B.C."/>
            <person name="Singh A."/>
            <person name="Wilkins M.J."/>
            <person name="Karaoz U."/>
            <person name="Brodie E.L."/>
            <person name="Williams K.H."/>
            <person name="Hubbard S.S."/>
            <person name="Banfield J.F."/>
        </authorList>
    </citation>
    <scope>NUCLEOTIDE SEQUENCE [LARGE SCALE GENOMIC DNA]</scope>
</reference>
<dbReference type="GO" id="GO:0003899">
    <property type="term" value="F:DNA-directed RNA polymerase activity"/>
    <property type="evidence" value="ECO:0007669"/>
    <property type="project" value="UniProtKB-UniRule"/>
</dbReference>
<dbReference type="EMBL" id="MHTM01000050">
    <property type="protein sequence ID" value="OHA60419.1"/>
    <property type="molecule type" value="Genomic_DNA"/>
</dbReference>
<sequence length="575" mass="63932">MSSTVEQIKARLSIADVIGSYLKLEKAGANWRARCPFHNEKPPSFFVSPGRESYHCFGCNKGGDIFTFVQEVEGVDFLGALKVLAERAGVEIIHDHRDGPRPNDRLFLLMEVATKFYEAELTKNQPVIDYLVNRKVESGTVKNFRLGFAPAGWRFLHDHLFSKGFTVSEMIEAGMVIRSERTTGAKGEVFYDRFRSRIMFPLADSAGRVVGFSGRIFGEVDASTAKYVNSPQTALFDKSRLLFGYDKAKVEMRRRDFAILVEGQVDLIMSHQAGMANTVAGSGTALTVEQITMLGRMTKNLIMAYDYDLAGLKASRRAIELIQTAGLNVKIAKLPTGQDPADVIKNDPQVWLSAIKEAKHHIDFLIDALQAEGKIGLELSRSVNDIVLPAIKALGKKMEQAHFVAKLSLLLGIGEESIWSDLSALKIDVSGGPIIQPANSTLVKKTRQSVILDRIFGLIFWLEETSQKSLEPASLVERLKEALGGDTYEIERQAREVQSGQLAMEAEFFFQGSSRLVGDIDDLFSNLMADDLKEQLREAMSALKRAELSGDQAELDKWLKRCQAITRDLNNKKSE</sequence>
<dbReference type="GO" id="GO:1990077">
    <property type="term" value="C:primosome complex"/>
    <property type="evidence" value="ECO:0007669"/>
    <property type="project" value="UniProtKB-KW"/>
</dbReference>
<dbReference type="InterPro" id="IPR050219">
    <property type="entry name" value="DnaG_primase"/>
</dbReference>
<evidence type="ECO:0000256" key="13">
    <source>
        <dbReference type="SAM" id="Coils"/>
    </source>
</evidence>
<comment type="function">
    <text evidence="12">RNA polymerase that catalyzes the synthesis of short RNA molecules used as primers for DNA polymerase during DNA replication.</text>
</comment>
<dbReference type="InterPro" id="IPR036977">
    <property type="entry name" value="DNA_primase_Znf_CHC2"/>
</dbReference>
<evidence type="ECO:0000256" key="12">
    <source>
        <dbReference type="HAMAP-Rule" id="MF_00974"/>
    </source>
</evidence>
<evidence type="ECO:0000256" key="8">
    <source>
        <dbReference type="ARBA" id="ARBA00022833"/>
    </source>
</evidence>
<dbReference type="SUPFAM" id="SSF56731">
    <property type="entry name" value="DNA primase core"/>
    <property type="match status" value="1"/>
</dbReference>
<evidence type="ECO:0000259" key="14">
    <source>
        <dbReference type="PROSITE" id="PS50880"/>
    </source>
</evidence>
<comment type="similarity">
    <text evidence="12">Belongs to the DnaG primase family.</text>
</comment>
<evidence type="ECO:0000313" key="15">
    <source>
        <dbReference type="EMBL" id="OHA60419.1"/>
    </source>
</evidence>
<dbReference type="GO" id="GO:0000428">
    <property type="term" value="C:DNA-directed RNA polymerase complex"/>
    <property type="evidence" value="ECO:0007669"/>
    <property type="project" value="UniProtKB-KW"/>
</dbReference>
<dbReference type="FunFam" id="3.90.580.10:FF:000001">
    <property type="entry name" value="DNA primase"/>
    <property type="match status" value="1"/>
</dbReference>
<dbReference type="SMART" id="SM00400">
    <property type="entry name" value="ZnF_CHCC"/>
    <property type="match status" value="1"/>
</dbReference>
<dbReference type="GO" id="GO:0008270">
    <property type="term" value="F:zinc ion binding"/>
    <property type="evidence" value="ECO:0007669"/>
    <property type="project" value="UniProtKB-UniRule"/>
</dbReference>
<feature type="zinc finger region" description="CHC2-type" evidence="12">
    <location>
        <begin position="35"/>
        <end position="59"/>
    </location>
</feature>
<feature type="coiled-coil region" evidence="13">
    <location>
        <begin position="529"/>
        <end position="575"/>
    </location>
</feature>
<dbReference type="InterPro" id="IPR002694">
    <property type="entry name" value="Znf_CHC2"/>
</dbReference>
<dbReference type="PANTHER" id="PTHR30313">
    <property type="entry name" value="DNA PRIMASE"/>
    <property type="match status" value="1"/>
</dbReference>
<evidence type="ECO:0000256" key="1">
    <source>
        <dbReference type="ARBA" id="ARBA00022478"/>
    </source>
</evidence>
<keyword evidence="8 12" id="KW-0862">Zinc</keyword>
<dbReference type="EC" id="2.7.7.101" evidence="12"/>
<keyword evidence="13" id="KW-0175">Coiled coil</keyword>
<keyword evidence="1 12" id="KW-0240">DNA-directed RNA polymerase</keyword>
<comment type="cofactor">
    <cofactor evidence="12">
        <name>Zn(2+)</name>
        <dbReference type="ChEBI" id="CHEBI:29105"/>
    </cofactor>
    <text evidence="12">Binds 1 zinc ion per monomer.</text>
</comment>
<dbReference type="GO" id="GO:0006269">
    <property type="term" value="P:DNA replication, synthesis of primer"/>
    <property type="evidence" value="ECO:0007669"/>
    <property type="project" value="UniProtKB-UniRule"/>
</dbReference>
<dbReference type="Pfam" id="PF01807">
    <property type="entry name" value="Zn_ribbon_DnaG"/>
    <property type="match status" value="1"/>
</dbReference>
<dbReference type="SUPFAM" id="SSF57783">
    <property type="entry name" value="Zinc beta-ribbon"/>
    <property type="match status" value="1"/>
</dbReference>
<keyword evidence="4 12" id="KW-0548">Nucleotidyltransferase</keyword>
<dbReference type="CDD" id="cd03364">
    <property type="entry name" value="TOPRIM_DnaG_primases"/>
    <property type="match status" value="1"/>
</dbReference>
<evidence type="ECO:0000256" key="5">
    <source>
        <dbReference type="ARBA" id="ARBA00022705"/>
    </source>
</evidence>
<evidence type="ECO:0000256" key="9">
    <source>
        <dbReference type="ARBA" id="ARBA00022842"/>
    </source>
</evidence>
<evidence type="ECO:0000313" key="16">
    <source>
        <dbReference type="Proteomes" id="UP000177140"/>
    </source>
</evidence>
<dbReference type="HAMAP" id="MF_00974">
    <property type="entry name" value="DNA_primase_DnaG"/>
    <property type="match status" value="1"/>
</dbReference>